<organism evidence="10 11">
    <name type="scientific">Hanseniaspora valbyensis NRRL Y-1626</name>
    <dbReference type="NCBI Taxonomy" id="766949"/>
    <lineage>
        <taxon>Eukaryota</taxon>
        <taxon>Fungi</taxon>
        <taxon>Dikarya</taxon>
        <taxon>Ascomycota</taxon>
        <taxon>Saccharomycotina</taxon>
        <taxon>Saccharomycetes</taxon>
        <taxon>Saccharomycodales</taxon>
        <taxon>Saccharomycodaceae</taxon>
        <taxon>Hanseniaspora</taxon>
    </lineage>
</organism>
<protein>
    <recommendedName>
        <fullName evidence="12">Receptor L-domain domain-containing protein</fullName>
    </recommendedName>
</protein>
<evidence type="ECO:0000256" key="6">
    <source>
        <dbReference type="ARBA" id="ARBA00023180"/>
    </source>
</evidence>
<dbReference type="EMBL" id="LXPE01000018">
    <property type="protein sequence ID" value="OBA26424.1"/>
    <property type="molecule type" value="Genomic_DNA"/>
</dbReference>
<dbReference type="PANTHER" id="PTHR31018">
    <property type="entry name" value="SPORULATION-SPECIFIC PROTEIN-RELATED"/>
    <property type="match status" value="1"/>
</dbReference>
<keyword evidence="6" id="KW-0325">Glycoprotein</keyword>
<keyword evidence="8" id="KW-1133">Transmembrane helix</keyword>
<keyword evidence="8" id="KW-0472">Membrane</keyword>
<accession>A0A1B7TCG3</accession>
<evidence type="ECO:0000313" key="10">
    <source>
        <dbReference type="EMBL" id="OBA26424.1"/>
    </source>
</evidence>
<gene>
    <name evidence="10" type="ORF">HANVADRAFT_53161</name>
</gene>
<dbReference type="InterPro" id="IPR036941">
    <property type="entry name" value="Rcpt_L-dom_sf"/>
</dbReference>
<proteinExistence type="inferred from homology"/>
<keyword evidence="3" id="KW-1003">Cell membrane</keyword>
<evidence type="ECO:0000256" key="7">
    <source>
        <dbReference type="SAM" id="MobiDB-lite"/>
    </source>
</evidence>
<evidence type="ECO:0000313" key="11">
    <source>
        <dbReference type="Proteomes" id="UP000092321"/>
    </source>
</evidence>
<feature type="compositionally biased region" description="Basic and acidic residues" evidence="7">
    <location>
        <begin position="33"/>
        <end position="53"/>
    </location>
</feature>
<dbReference type="GO" id="GO:0009277">
    <property type="term" value="C:fungal-type cell wall"/>
    <property type="evidence" value="ECO:0007669"/>
    <property type="project" value="TreeGrafter"/>
</dbReference>
<comment type="subcellular location">
    <subcellularLocation>
        <location evidence="1">Cell membrane</location>
        <topology evidence="1">Lipid-anchor</topology>
        <topology evidence="1">GPI-anchor</topology>
    </subcellularLocation>
</comment>
<keyword evidence="4" id="KW-0336">GPI-anchor</keyword>
<keyword evidence="4" id="KW-0449">Lipoprotein</keyword>
<dbReference type="InterPro" id="IPR051648">
    <property type="entry name" value="CWI-Assembly_Regulator"/>
</dbReference>
<dbReference type="GO" id="GO:0005886">
    <property type="term" value="C:plasma membrane"/>
    <property type="evidence" value="ECO:0007669"/>
    <property type="project" value="UniProtKB-SubCell"/>
</dbReference>
<dbReference type="Proteomes" id="UP000092321">
    <property type="component" value="Unassembled WGS sequence"/>
</dbReference>
<feature type="transmembrane region" description="Helical" evidence="8">
    <location>
        <begin position="434"/>
        <end position="453"/>
    </location>
</feature>
<dbReference type="GO" id="GO:0098552">
    <property type="term" value="C:side of membrane"/>
    <property type="evidence" value="ECO:0007669"/>
    <property type="project" value="UniProtKB-KW"/>
</dbReference>
<evidence type="ECO:0000256" key="4">
    <source>
        <dbReference type="ARBA" id="ARBA00022622"/>
    </source>
</evidence>
<evidence type="ECO:0000256" key="2">
    <source>
        <dbReference type="ARBA" id="ARBA00005798"/>
    </source>
</evidence>
<evidence type="ECO:0008006" key="12">
    <source>
        <dbReference type="Google" id="ProtNLM"/>
    </source>
</evidence>
<keyword evidence="8" id="KW-0812">Transmembrane</keyword>
<sequence length="459" mass="50495">MHLLKIILSFIFVILCLTNTKVNGAQVGTLQNDVKKNNDSKNKNDKDQKEDAKVNAPRPIADACKKSYSLENVGQLNQLASQCHTIKGSLNFDNYVDPVVDLGGIENIEGDLVMENSASIVRIECPKLATIKGEFKIQALTSLTSIHLRELNAVDSIYWRVVPILSTVEFTKGLTKINKITISDTSLIGFEGFSGGKVEQLSIFNINNNRFMESIVCNVRSVSEKLTIQSNAREIQVSLDNLVWANNMTVKDSSSISIPNLQFVNNSLEFIDNHFQSISIPKLQGVGGTLSLDSNKQLTKVDMNNVSDVFGGIMITDNTNLEKIDFLKSLQQIGGAIQFSGKIKEISLPKLRLVKGSVQINSTSDELDCSSWTTPPSGISIIRGGKILCSSSKKQTKISLSDKGEILNTDTTDLELNQQKKEIISKSFGNKLDFSTNISLIIGAISLILTFFITKNMQH</sequence>
<feature type="signal peptide" evidence="9">
    <location>
        <begin position="1"/>
        <end position="24"/>
    </location>
</feature>
<evidence type="ECO:0000256" key="3">
    <source>
        <dbReference type="ARBA" id="ARBA00022475"/>
    </source>
</evidence>
<reference evidence="11" key="1">
    <citation type="journal article" date="2016" name="Proc. Natl. Acad. Sci. U.S.A.">
        <title>Comparative genomics of biotechnologically important yeasts.</title>
        <authorList>
            <person name="Riley R."/>
            <person name="Haridas S."/>
            <person name="Wolfe K.H."/>
            <person name="Lopes M.R."/>
            <person name="Hittinger C.T."/>
            <person name="Goeker M."/>
            <person name="Salamov A.A."/>
            <person name="Wisecaver J.H."/>
            <person name="Long T.M."/>
            <person name="Calvey C.H."/>
            <person name="Aerts A.L."/>
            <person name="Barry K.W."/>
            <person name="Choi C."/>
            <person name="Clum A."/>
            <person name="Coughlan A.Y."/>
            <person name="Deshpande S."/>
            <person name="Douglass A.P."/>
            <person name="Hanson S.J."/>
            <person name="Klenk H.-P."/>
            <person name="LaButti K.M."/>
            <person name="Lapidus A."/>
            <person name="Lindquist E.A."/>
            <person name="Lipzen A.M."/>
            <person name="Meier-Kolthoff J.P."/>
            <person name="Ohm R.A."/>
            <person name="Otillar R.P."/>
            <person name="Pangilinan J.L."/>
            <person name="Peng Y."/>
            <person name="Rokas A."/>
            <person name="Rosa C.A."/>
            <person name="Scheuner C."/>
            <person name="Sibirny A.A."/>
            <person name="Slot J.C."/>
            <person name="Stielow J.B."/>
            <person name="Sun H."/>
            <person name="Kurtzman C.P."/>
            <person name="Blackwell M."/>
            <person name="Grigoriev I.V."/>
            <person name="Jeffries T.W."/>
        </authorList>
    </citation>
    <scope>NUCLEOTIDE SEQUENCE [LARGE SCALE GENOMIC DNA]</scope>
    <source>
        <strain evidence="11">NRRL Y-1626</strain>
    </source>
</reference>
<dbReference type="SUPFAM" id="SSF52058">
    <property type="entry name" value="L domain-like"/>
    <property type="match status" value="2"/>
</dbReference>
<dbReference type="GO" id="GO:0030476">
    <property type="term" value="P:ascospore wall assembly"/>
    <property type="evidence" value="ECO:0007669"/>
    <property type="project" value="TreeGrafter"/>
</dbReference>
<keyword evidence="11" id="KW-1185">Reference proteome</keyword>
<dbReference type="AlphaFoldDB" id="A0A1B7TCG3"/>
<dbReference type="PANTHER" id="PTHR31018:SF12">
    <property type="entry name" value="SPORULATION-SPECIFIC PROTEIN 2-RELATED"/>
    <property type="match status" value="1"/>
</dbReference>
<feature type="chain" id="PRO_5008598677" description="Receptor L-domain domain-containing protein" evidence="9">
    <location>
        <begin position="25"/>
        <end position="459"/>
    </location>
</feature>
<feature type="region of interest" description="Disordered" evidence="7">
    <location>
        <begin position="33"/>
        <end position="55"/>
    </location>
</feature>
<dbReference type="OrthoDB" id="536881at2759"/>
<evidence type="ECO:0000256" key="1">
    <source>
        <dbReference type="ARBA" id="ARBA00004609"/>
    </source>
</evidence>
<name>A0A1B7TCG3_9ASCO</name>
<comment type="caution">
    <text evidence="10">The sequence shown here is derived from an EMBL/GenBank/DDBJ whole genome shotgun (WGS) entry which is preliminary data.</text>
</comment>
<evidence type="ECO:0000256" key="5">
    <source>
        <dbReference type="ARBA" id="ARBA00022729"/>
    </source>
</evidence>
<evidence type="ECO:0000256" key="9">
    <source>
        <dbReference type="SAM" id="SignalP"/>
    </source>
</evidence>
<evidence type="ECO:0000256" key="8">
    <source>
        <dbReference type="SAM" id="Phobius"/>
    </source>
</evidence>
<dbReference type="Gene3D" id="3.80.20.20">
    <property type="entry name" value="Receptor L-domain"/>
    <property type="match status" value="1"/>
</dbReference>
<keyword evidence="5 9" id="KW-0732">Signal</keyword>
<comment type="similarity">
    <text evidence="2">Belongs to the SPS2 family.</text>
</comment>
<dbReference type="GO" id="GO:0009986">
    <property type="term" value="C:cell surface"/>
    <property type="evidence" value="ECO:0007669"/>
    <property type="project" value="TreeGrafter"/>
</dbReference>